<evidence type="ECO:0000256" key="1">
    <source>
        <dbReference type="SAM" id="MobiDB-lite"/>
    </source>
</evidence>
<accession>A0A927GJL6</accession>
<dbReference type="Gene3D" id="2.60.40.1120">
    <property type="entry name" value="Carboxypeptidase-like, regulatory domain"/>
    <property type="match status" value="1"/>
</dbReference>
<keyword evidence="3" id="KW-0121">Carboxypeptidase</keyword>
<dbReference type="RefSeq" id="WP_191005100.1">
    <property type="nucleotide sequence ID" value="NZ_JACXAD010000010.1"/>
</dbReference>
<evidence type="ECO:0000313" key="3">
    <source>
        <dbReference type="EMBL" id="MBD2768279.1"/>
    </source>
</evidence>
<keyword evidence="2" id="KW-1133">Transmembrane helix</keyword>
<reference evidence="3" key="1">
    <citation type="submission" date="2020-09" db="EMBL/GenBank/DDBJ databases">
        <authorList>
            <person name="Kim M.K."/>
        </authorList>
    </citation>
    <scope>NUCLEOTIDE SEQUENCE</scope>
    <source>
        <strain evidence="3">BT664</strain>
    </source>
</reference>
<dbReference type="EMBL" id="JACXAD010000010">
    <property type="protein sequence ID" value="MBD2768279.1"/>
    <property type="molecule type" value="Genomic_DNA"/>
</dbReference>
<dbReference type="Proteomes" id="UP000612233">
    <property type="component" value="Unassembled WGS sequence"/>
</dbReference>
<feature type="region of interest" description="Disordered" evidence="1">
    <location>
        <begin position="1"/>
        <end position="23"/>
    </location>
</feature>
<feature type="transmembrane region" description="Helical" evidence="2">
    <location>
        <begin position="33"/>
        <end position="51"/>
    </location>
</feature>
<keyword evidence="3" id="KW-0645">Protease</keyword>
<organism evidence="3 4">
    <name type="scientific">Hymenobacter montanus</name>
    <dbReference type="NCBI Taxonomy" id="2771359"/>
    <lineage>
        <taxon>Bacteria</taxon>
        <taxon>Pseudomonadati</taxon>
        <taxon>Bacteroidota</taxon>
        <taxon>Cytophagia</taxon>
        <taxon>Cytophagales</taxon>
        <taxon>Hymenobacteraceae</taxon>
        <taxon>Hymenobacter</taxon>
    </lineage>
</organism>
<comment type="caution">
    <text evidence="3">The sequence shown here is derived from an EMBL/GenBank/DDBJ whole genome shotgun (WGS) entry which is preliminary data.</text>
</comment>
<feature type="compositionally biased region" description="Low complexity" evidence="1">
    <location>
        <begin position="152"/>
        <end position="179"/>
    </location>
</feature>
<evidence type="ECO:0000313" key="4">
    <source>
        <dbReference type="Proteomes" id="UP000612233"/>
    </source>
</evidence>
<gene>
    <name evidence="3" type="ORF">IC235_10280</name>
</gene>
<keyword evidence="2" id="KW-0472">Membrane</keyword>
<feature type="compositionally biased region" description="Basic and acidic residues" evidence="1">
    <location>
        <begin position="135"/>
        <end position="148"/>
    </location>
</feature>
<sequence length="289" mass="28524">MKPEQLPKVENEEYNPNLDAPAEELTSGGGNRLMYVLVAIVVALVVGYVALPKGGDPGPSSATSSAVLDTTAAKTNAPATDATAQTSADGAAADFNSAADFNTAADPASTVTPTSASPSTVATATGANGFGEETTSTKEADKPAEASRTKASGKSARTSAAAAALSSVAPSSDESSSEPTPGPVAPPTTVTPVAPAAHAAPSATVIMSGHISDETGRPLVGATVLLKGSSKGTSTDASGNYSIEVPNGADNALIFGYAGYEDEVVRGTGAKFANVILTPLAKGSKKGKE</sequence>
<keyword evidence="4" id="KW-1185">Reference proteome</keyword>
<keyword evidence="2" id="KW-0812">Transmembrane</keyword>
<feature type="compositionally biased region" description="Basic and acidic residues" evidence="1">
    <location>
        <begin position="1"/>
        <end position="11"/>
    </location>
</feature>
<evidence type="ECO:0000256" key="2">
    <source>
        <dbReference type="SAM" id="Phobius"/>
    </source>
</evidence>
<dbReference type="GO" id="GO:0004180">
    <property type="term" value="F:carboxypeptidase activity"/>
    <property type="evidence" value="ECO:0007669"/>
    <property type="project" value="UniProtKB-KW"/>
</dbReference>
<dbReference type="AlphaFoldDB" id="A0A927GJL6"/>
<name>A0A927GJL6_9BACT</name>
<dbReference type="SUPFAM" id="SSF49464">
    <property type="entry name" value="Carboxypeptidase regulatory domain-like"/>
    <property type="match status" value="1"/>
</dbReference>
<dbReference type="Pfam" id="PF13715">
    <property type="entry name" value="CarbopepD_reg_2"/>
    <property type="match status" value="1"/>
</dbReference>
<protein>
    <submittedName>
        <fullName evidence="3">Carboxypeptidase-like regulatory domain-containing protein</fullName>
    </submittedName>
</protein>
<dbReference type="InterPro" id="IPR008969">
    <property type="entry name" value="CarboxyPept-like_regulatory"/>
</dbReference>
<keyword evidence="3" id="KW-0378">Hydrolase</keyword>
<feature type="compositionally biased region" description="Low complexity" evidence="1">
    <location>
        <begin position="105"/>
        <end position="127"/>
    </location>
</feature>
<feature type="region of interest" description="Disordered" evidence="1">
    <location>
        <begin position="105"/>
        <end position="193"/>
    </location>
</feature>
<proteinExistence type="predicted"/>